<reference evidence="8" key="1">
    <citation type="journal article" date="2016" name="Proc. Natl. Acad. Sci. U.S.A.">
        <title>Comparative genomics of biotechnologically important yeasts.</title>
        <authorList>
            <person name="Riley R."/>
            <person name="Haridas S."/>
            <person name="Wolfe K.H."/>
            <person name="Lopes M.R."/>
            <person name="Hittinger C.T."/>
            <person name="Goeker M."/>
            <person name="Salamov A.A."/>
            <person name="Wisecaver J.H."/>
            <person name="Long T.M."/>
            <person name="Calvey C.H."/>
            <person name="Aerts A.L."/>
            <person name="Barry K.W."/>
            <person name="Choi C."/>
            <person name="Clum A."/>
            <person name="Coughlan A.Y."/>
            <person name="Deshpande S."/>
            <person name="Douglass A.P."/>
            <person name="Hanson S.J."/>
            <person name="Klenk H.-P."/>
            <person name="LaButti K.M."/>
            <person name="Lapidus A."/>
            <person name="Lindquist E.A."/>
            <person name="Lipzen A.M."/>
            <person name="Meier-Kolthoff J.P."/>
            <person name="Ohm R.A."/>
            <person name="Otillar R.P."/>
            <person name="Pangilinan J.L."/>
            <person name="Peng Y."/>
            <person name="Rokas A."/>
            <person name="Rosa C.A."/>
            <person name="Scheuner C."/>
            <person name="Sibirny A.A."/>
            <person name="Slot J.C."/>
            <person name="Stielow J.B."/>
            <person name="Sun H."/>
            <person name="Kurtzman C.P."/>
            <person name="Blackwell M."/>
            <person name="Grigoriev I.V."/>
            <person name="Jeffries T.W."/>
        </authorList>
    </citation>
    <scope>NUCLEOTIDE SEQUENCE [LARGE SCALE GENOMIC DNA]</scope>
    <source>
        <strain evidence="8">NRRL Y-1626</strain>
    </source>
</reference>
<keyword evidence="8" id="KW-1185">Reference proteome</keyword>
<organism evidence="7 8">
    <name type="scientific">Hanseniaspora valbyensis NRRL Y-1626</name>
    <dbReference type="NCBI Taxonomy" id="766949"/>
    <lineage>
        <taxon>Eukaryota</taxon>
        <taxon>Fungi</taxon>
        <taxon>Dikarya</taxon>
        <taxon>Ascomycota</taxon>
        <taxon>Saccharomycotina</taxon>
        <taxon>Saccharomycetes</taxon>
        <taxon>Saccharomycodales</taxon>
        <taxon>Saccharomycodaceae</taxon>
        <taxon>Hanseniaspora</taxon>
    </lineage>
</organism>
<comment type="caution">
    <text evidence="7">The sequence shown here is derived from an EMBL/GenBank/DDBJ whole genome shotgun (WGS) entry which is preliminary data.</text>
</comment>
<dbReference type="Proteomes" id="UP000092321">
    <property type="component" value="Unassembled WGS sequence"/>
</dbReference>
<dbReference type="PANTHER" id="PTHR28235">
    <property type="entry name" value="PROTEIN FYV4, MITOCHONDRIAL"/>
    <property type="match status" value="1"/>
</dbReference>
<dbReference type="Pfam" id="PF09597">
    <property type="entry name" value="SAM_Ribosomal_mS41"/>
    <property type="match status" value="1"/>
</dbReference>
<protein>
    <recommendedName>
        <fullName evidence="4">Small ribosomal subunit protein mS41</fullName>
    </recommendedName>
    <alternativeName>
        <fullName evidence="5">Protein FYV4, mitochondrial</fullName>
    </alternativeName>
</protein>
<dbReference type="EMBL" id="LXPE01000498">
    <property type="protein sequence ID" value="OBA24676.1"/>
    <property type="molecule type" value="Genomic_DNA"/>
</dbReference>
<evidence type="ECO:0000313" key="8">
    <source>
        <dbReference type="Proteomes" id="UP000092321"/>
    </source>
</evidence>
<comment type="subcellular location">
    <subcellularLocation>
        <location evidence="1">Mitochondrion</location>
    </subcellularLocation>
</comment>
<dbReference type="InterPro" id="IPR039603">
    <property type="entry name" value="Ribosomal_mS41"/>
</dbReference>
<sequence>MLRNSFNKNIFQLLTNRTFKTAAKIGPVSSPKKEVVIPKPSEEIPDVQAFLTKIGRNSAEFADSVYENKWENLFLFKLKELKNKNMPIDTRRYVMSQVEKYRLGEFELVKEVKNGVKKNGGERKANKMRLAKEKDLMKELDEWEEKEGLTDKFV</sequence>
<dbReference type="SMART" id="SM01238">
    <property type="entry name" value="IGR"/>
    <property type="match status" value="1"/>
</dbReference>
<evidence type="ECO:0000313" key="7">
    <source>
        <dbReference type="EMBL" id="OBA24676.1"/>
    </source>
</evidence>
<dbReference type="AlphaFoldDB" id="A0A1B7T7F2"/>
<dbReference type="GO" id="GO:0005739">
    <property type="term" value="C:mitochondrion"/>
    <property type="evidence" value="ECO:0007669"/>
    <property type="project" value="UniProtKB-SubCell"/>
</dbReference>
<evidence type="ECO:0000259" key="6">
    <source>
        <dbReference type="SMART" id="SM01238"/>
    </source>
</evidence>
<comment type="similarity">
    <text evidence="2">Belongs to the mitochondrion-specific ribosomal protein mS41 family.</text>
</comment>
<evidence type="ECO:0000256" key="1">
    <source>
        <dbReference type="ARBA" id="ARBA00004173"/>
    </source>
</evidence>
<dbReference type="InterPro" id="IPR019083">
    <property type="entry name" value="SAM_Ribosomal_mS41"/>
</dbReference>
<evidence type="ECO:0000256" key="4">
    <source>
        <dbReference type="ARBA" id="ARBA00035129"/>
    </source>
</evidence>
<accession>A0A1B7T7F2</accession>
<dbReference type="OrthoDB" id="18595at2759"/>
<dbReference type="PANTHER" id="PTHR28235:SF1">
    <property type="entry name" value="SMALL RIBOSOMAL SUBUNIT PROTEIN MS41"/>
    <property type="match status" value="1"/>
</dbReference>
<gene>
    <name evidence="7" type="ORF">HANVADRAFT_4508</name>
</gene>
<evidence type="ECO:0000256" key="3">
    <source>
        <dbReference type="ARBA" id="ARBA00023128"/>
    </source>
</evidence>
<feature type="domain" description="Small ribosomal subunit protein mS41 SAM" evidence="6">
    <location>
        <begin position="47"/>
        <end position="104"/>
    </location>
</feature>
<evidence type="ECO:0000256" key="5">
    <source>
        <dbReference type="ARBA" id="ARBA00035341"/>
    </source>
</evidence>
<evidence type="ECO:0000256" key="2">
    <source>
        <dbReference type="ARBA" id="ARBA00010492"/>
    </source>
</evidence>
<proteinExistence type="inferred from homology"/>
<keyword evidence="3" id="KW-0496">Mitochondrion</keyword>
<name>A0A1B7T7F2_9ASCO</name>